<proteinExistence type="predicted"/>
<dbReference type="AlphaFoldDB" id="A0ABD1NMK7"/>
<organism evidence="1 2">
    <name type="scientific">Flemingia macrophylla</name>
    <dbReference type="NCBI Taxonomy" id="520843"/>
    <lineage>
        <taxon>Eukaryota</taxon>
        <taxon>Viridiplantae</taxon>
        <taxon>Streptophyta</taxon>
        <taxon>Embryophyta</taxon>
        <taxon>Tracheophyta</taxon>
        <taxon>Spermatophyta</taxon>
        <taxon>Magnoliopsida</taxon>
        <taxon>eudicotyledons</taxon>
        <taxon>Gunneridae</taxon>
        <taxon>Pentapetalae</taxon>
        <taxon>rosids</taxon>
        <taxon>fabids</taxon>
        <taxon>Fabales</taxon>
        <taxon>Fabaceae</taxon>
        <taxon>Papilionoideae</taxon>
        <taxon>50 kb inversion clade</taxon>
        <taxon>NPAAA clade</taxon>
        <taxon>indigoferoid/millettioid clade</taxon>
        <taxon>Phaseoleae</taxon>
        <taxon>Flemingia</taxon>
    </lineage>
</organism>
<comment type="caution">
    <text evidence="1">The sequence shown here is derived from an EMBL/GenBank/DDBJ whole genome shotgun (WGS) entry which is preliminary data.</text>
</comment>
<accession>A0ABD1NMK7</accession>
<sequence length="107" mass="12354">MGVPNASEDLSLEMEVHAFRRLYPHRFFERHLAESIRPDCRPLGKARQLSIFSCCIFLVQEFTMLTATKMKVMTLFLEAPDEGYLAIDFHMLRICSPIVRPGRHAEA</sequence>
<dbReference type="SUPFAM" id="SSF54211">
    <property type="entry name" value="Ribosomal protein S5 domain 2-like"/>
    <property type="match status" value="1"/>
</dbReference>
<evidence type="ECO:0000313" key="2">
    <source>
        <dbReference type="Proteomes" id="UP001603857"/>
    </source>
</evidence>
<dbReference type="Proteomes" id="UP001603857">
    <property type="component" value="Unassembled WGS sequence"/>
</dbReference>
<dbReference type="InterPro" id="IPR020568">
    <property type="entry name" value="Ribosomal_Su5_D2-typ_SF"/>
</dbReference>
<dbReference type="InterPro" id="IPR027408">
    <property type="entry name" value="PNPase/RNase_PH_dom_sf"/>
</dbReference>
<gene>
    <name evidence="1" type="ORF">Fmac_003344</name>
</gene>
<protein>
    <submittedName>
        <fullName evidence="1">Uncharacterized protein</fullName>
    </submittedName>
</protein>
<reference evidence="1 2" key="1">
    <citation type="submission" date="2024-08" db="EMBL/GenBank/DDBJ databases">
        <title>Insights into the chromosomal genome structure of Flemingia macrophylla.</title>
        <authorList>
            <person name="Ding Y."/>
            <person name="Zhao Y."/>
            <person name="Bi W."/>
            <person name="Wu M."/>
            <person name="Zhao G."/>
            <person name="Gong Y."/>
            <person name="Li W."/>
            <person name="Zhang P."/>
        </authorList>
    </citation>
    <scope>NUCLEOTIDE SEQUENCE [LARGE SCALE GENOMIC DNA]</scope>
    <source>
        <strain evidence="1">DYQJB</strain>
        <tissue evidence="1">Leaf</tissue>
    </source>
</reference>
<name>A0ABD1NMK7_9FABA</name>
<evidence type="ECO:0000313" key="1">
    <source>
        <dbReference type="EMBL" id="KAL2349344.1"/>
    </source>
</evidence>
<dbReference type="Gene3D" id="3.30.230.70">
    <property type="entry name" value="GHMP Kinase, N-terminal domain"/>
    <property type="match status" value="1"/>
</dbReference>
<keyword evidence="2" id="KW-1185">Reference proteome</keyword>
<dbReference type="EMBL" id="JBGMDY010000001">
    <property type="protein sequence ID" value="KAL2349344.1"/>
    <property type="molecule type" value="Genomic_DNA"/>
</dbReference>